<name>A0A645A955_9ZZZZ</name>
<dbReference type="AlphaFoldDB" id="A0A645A955"/>
<organism evidence="2">
    <name type="scientific">bioreactor metagenome</name>
    <dbReference type="NCBI Taxonomy" id="1076179"/>
    <lineage>
        <taxon>unclassified sequences</taxon>
        <taxon>metagenomes</taxon>
        <taxon>ecological metagenomes</taxon>
    </lineage>
</organism>
<sequence>MKKNKFGFEGGSIILWNRKISLIWIILIGIVIHFLYVSIGKTVENNDLEKNGIETSAIVTDVRKVGSKGVIRCTYTFEVNNSIYTGNVDDDYYKTGDTIQVLYLKIKPEINRDKKFLDRNYK</sequence>
<comment type="caution">
    <text evidence="2">The sequence shown here is derived from an EMBL/GenBank/DDBJ whole genome shotgun (WGS) entry which is preliminary data.</text>
</comment>
<evidence type="ECO:0000256" key="1">
    <source>
        <dbReference type="SAM" id="Phobius"/>
    </source>
</evidence>
<gene>
    <name evidence="2" type="ORF">SDC9_95966</name>
</gene>
<dbReference type="EMBL" id="VSSQ01012438">
    <property type="protein sequence ID" value="MPM49238.1"/>
    <property type="molecule type" value="Genomic_DNA"/>
</dbReference>
<evidence type="ECO:0000313" key="2">
    <source>
        <dbReference type="EMBL" id="MPM49238.1"/>
    </source>
</evidence>
<accession>A0A645A955</accession>
<protein>
    <recommendedName>
        <fullName evidence="3">DUF3592 domain-containing protein</fullName>
    </recommendedName>
</protein>
<feature type="transmembrane region" description="Helical" evidence="1">
    <location>
        <begin position="21"/>
        <end position="39"/>
    </location>
</feature>
<keyword evidence="1" id="KW-0472">Membrane</keyword>
<keyword evidence="1" id="KW-1133">Transmembrane helix</keyword>
<reference evidence="2" key="1">
    <citation type="submission" date="2019-08" db="EMBL/GenBank/DDBJ databases">
        <authorList>
            <person name="Kucharzyk K."/>
            <person name="Murdoch R.W."/>
            <person name="Higgins S."/>
            <person name="Loffler F."/>
        </authorList>
    </citation>
    <scope>NUCLEOTIDE SEQUENCE</scope>
</reference>
<evidence type="ECO:0008006" key="3">
    <source>
        <dbReference type="Google" id="ProtNLM"/>
    </source>
</evidence>
<proteinExistence type="predicted"/>
<keyword evidence="1" id="KW-0812">Transmembrane</keyword>